<name>A0A2U8FEN4_9HELI</name>
<organism evidence="2 3">
    <name type="scientific">Helicobacter apodemus</name>
    <dbReference type="NCBI Taxonomy" id="135569"/>
    <lineage>
        <taxon>Bacteria</taxon>
        <taxon>Pseudomonadati</taxon>
        <taxon>Campylobacterota</taxon>
        <taxon>Epsilonproteobacteria</taxon>
        <taxon>Campylobacterales</taxon>
        <taxon>Helicobacteraceae</taxon>
        <taxon>Helicobacter</taxon>
    </lineage>
</organism>
<gene>
    <name evidence="2" type="ORF">CDV25_03245</name>
</gene>
<keyword evidence="1" id="KW-0472">Membrane</keyword>
<evidence type="ECO:0000256" key="1">
    <source>
        <dbReference type="SAM" id="Phobius"/>
    </source>
</evidence>
<dbReference type="Proteomes" id="UP000244890">
    <property type="component" value="Chromosome"/>
</dbReference>
<feature type="transmembrane region" description="Helical" evidence="1">
    <location>
        <begin position="50"/>
        <end position="70"/>
    </location>
</feature>
<keyword evidence="1" id="KW-0812">Transmembrane</keyword>
<dbReference type="AlphaFoldDB" id="A0A2U8FEN4"/>
<evidence type="ECO:0008006" key="4">
    <source>
        <dbReference type="Google" id="ProtNLM"/>
    </source>
</evidence>
<dbReference type="RefSeq" id="WP_108910746.1">
    <property type="nucleotide sequence ID" value="NZ_CP021886.1"/>
</dbReference>
<evidence type="ECO:0000313" key="2">
    <source>
        <dbReference type="EMBL" id="AWI33885.1"/>
    </source>
</evidence>
<keyword evidence="1" id="KW-1133">Transmembrane helix</keyword>
<dbReference type="SUPFAM" id="SSF103473">
    <property type="entry name" value="MFS general substrate transporter"/>
    <property type="match status" value="1"/>
</dbReference>
<accession>A0A2U8FEN4</accession>
<dbReference type="KEGG" id="had:CDV25_03245"/>
<dbReference type="InterPro" id="IPR032820">
    <property type="entry name" value="ATPase_put"/>
</dbReference>
<feature type="transmembrane region" description="Helical" evidence="1">
    <location>
        <begin position="21"/>
        <end position="44"/>
    </location>
</feature>
<evidence type="ECO:0000313" key="3">
    <source>
        <dbReference type="Proteomes" id="UP000244890"/>
    </source>
</evidence>
<sequence length="103" mass="11859">MKDKERDLENKPKYKDALLAYSNATLGISMVVAVLIGIGVGYGLKWLFGYSWLFWLGVVWGILAAILNVYKAYKAQKREFDALSKDPKYAHQKPEKWEEDEDN</sequence>
<dbReference type="Pfam" id="PF09527">
    <property type="entry name" value="ATPase_gene1"/>
    <property type="match status" value="1"/>
</dbReference>
<proteinExistence type="predicted"/>
<dbReference type="EMBL" id="CP021886">
    <property type="protein sequence ID" value="AWI33885.1"/>
    <property type="molecule type" value="Genomic_DNA"/>
</dbReference>
<protein>
    <recommendedName>
        <fullName evidence="4">AtpZ/AtpI family protein</fullName>
    </recommendedName>
</protein>
<reference evidence="2 3" key="1">
    <citation type="submission" date="2017-06" db="EMBL/GenBank/DDBJ databases">
        <title>Complete genome of Helicobacter apodemus.</title>
        <authorList>
            <person name="Cho S."/>
        </authorList>
    </citation>
    <scope>NUCLEOTIDE SEQUENCE [LARGE SCALE GENOMIC DNA]</scope>
    <source>
        <strain evidence="3">SNUVETPUB-15-01</strain>
    </source>
</reference>
<dbReference type="InterPro" id="IPR036259">
    <property type="entry name" value="MFS_trans_sf"/>
</dbReference>
<dbReference type="OrthoDB" id="5329702at2"/>